<accession>A0ABD4WSM9</accession>
<dbReference type="EMBL" id="JARAOX010000168">
    <property type="protein sequence ID" value="MDD9783139.1"/>
    <property type="molecule type" value="Genomic_DNA"/>
</dbReference>
<evidence type="ECO:0000313" key="2">
    <source>
        <dbReference type="Proteomes" id="UP001213771"/>
    </source>
</evidence>
<comment type="caution">
    <text evidence="1">The sequence shown here is derived from an EMBL/GenBank/DDBJ whole genome shotgun (WGS) entry which is preliminary data.</text>
</comment>
<dbReference type="Proteomes" id="UP001213771">
    <property type="component" value="Unassembled WGS sequence"/>
</dbReference>
<organism evidence="1 2">
    <name type="scientific">Priestia megaterium</name>
    <name type="common">Bacillus megaterium</name>
    <dbReference type="NCBI Taxonomy" id="1404"/>
    <lineage>
        <taxon>Bacteria</taxon>
        <taxon>Bacillati</taxon>
        <taxon>Bacillota</taxon>
        <taxon>Bacilli</taxon>
        <taxon>Bacillales</taxon>
        <taxon>Bacillaceae</taxon>
        <taxon>Priestia</taxon>
    </lineage>
</organism>
<reference evidence="1 2" key="1">
    <citation type="submission" date="2023-02" db="EMBL/GenBank/DDBJ databases">
        <authorList>
            <person name="Olszewska D."/>
        </authorList>
    </citation>
    <scope>NUCLEOTIDE SEQUENCE [LARGE SCALE GENOMIC DNA]</scope>
    <source>
        <strain evidence="1 2">FDU301</strain>
    </source>
</reference>
<proteinExistence type="predicted"/>
<sequence length="56" mass="6465">MPDQAHEKEKIPTKNGNSRIVERSHGIYKTTRNELDNRTILNNIDNSAMLNLNDDE</sequence>
<dbReference type="AlphaFoldDB" id="A0ABD4WSM9"/>
<dbReference type="RefSeq" id="WP_274588915.1">
    <property type="nucleotide sequence ID" value="NZ_JARAOX010000168.1"/>
</dbReference>
<name>A0ABD4WSM9_PRIMG</name>
<gene>
    <name evidence="1" type="ORF">PVE99_12105</name>
</gene>
<protein>
    <submittedName>
        <fullName evidence="1">Uncharacterized protein</fullName>
    </submittedName>
</protein>
<evidence type="ECO:0000313" key="1">
    <source>
        <dbReference type="EMBL" id="MDD9783139.1"/>
    </source>
</evidence>